<dbReference type="EMBL" id="JAERRF010000021">
    <property type="protein sequence ID" value="MBL1100613.1"/>
    <property type="molecule type" value="Genomic_DNA"/>
</dbReference>
<name>A0ABS1NKM2_9ACTN</name>
<dbReference type="RefSeq" id="WP_201879302.1">
    <property type="nucleotide sequence ID" value="NZ_JAERRF010000021.1"/>
</dbReference>
<protein>
    <submittedName>
        <fullName evidence="1">Uncharacterized protein</fullName>
    </submittedName>
</protein>
<comment type="caution">
    <text evidence="1">The sequence shown here is derived from an EMBL/GenBank/DDBJ whole genome shotgun (WGS) entry which is preliminary data.</text>
</comment>
<evidence type="ECO:0000313" key="1">
    <source>
        <dbReference type="EMBL" id="MBL1100613.1"/>
    </source>
</evidence>
<dbReference type="Proteomes" id="UP000634229">
    <property type="component" value="Unassembled WGS sequence"/>
</dbReference>
<proteinExistence type="predicted"/>
<keyword evidence="2" id="KW-1185">Reference proteome</keyword>
<sequence length="81" mass="8884">MSWQEKVPNPERYAPGSPWSTHDWGEDMFWGDSCWFCGTCGTPSFKDAAHEPCRGQGAAANRSMPVSVLVRPKAGKKKVAA</sequence>
<accession>A0ABS1NKM2</accession>
<organism evidence="1 2">
    <name type="scientific">Streptomyces coffeae</name>
    <dbReference type="NCBI Taxonomy" id="621382"/>
    <lineage>
        <taxon>Bacteria</taxon>
        <taxon>Bacillati</taxon>
        <taxon>Actinomycetota</taxon>
        <taxon>Actinomycetes</taxon>
        <taxon>Kitasatosporales</taxon>
        <taxon>Streptomycetaceae</taxon>
        <taxon>Streptomyces</taxon>
    </lineage>
</organism>
<gene>
    <name evidence="1" type="ORF">JK363_28935</name>
</gene>
<evidence type="ECO:0000313" key="2">
    <source>
        <dbReference type="Proteomes" id="UP000634229"/>
    </source>
</evidence>
<reference evidence="1 2" key="1">
    <citation type="submission" date="2021-01" db="EMBL/GenBank/DDBJ databases">
        <title>WGS of actinomycetes isolated from Thailand.</title>
        <authorList>
            <person name="Thawai C."/>
        </authorList>
    </citation>
    <scope>NUCLEOTIDE SEQUENCE [LARGE SCALE GENOMIC DNA]</scope>
    <source>
        <strain evidence="1 2">CA1R205</strain>
    </source>
</reference>